<gene>
    <name evidence="2" type="ORF">g.164621</name>
</gene>
<organism evidence="2">
    <name type="scientific">Sipha flava</name>
    <name type="common">yellow sugarcane aphid</name>
    <dbReference type="NCBI Taxonomy" id="143950"/>
    <lineage>
        <taxon>Eukaryota</taxon>
        <taxon>Metazoa</taxon>
        <taxon>Ecdysozoa</taxon>
        <taxon>Arthropoda</taxon>
        <taxon>Hexapoda</taxon>
        <taxon>Insecta</taxon>
        <taxon>Pterygota</taxon>
        <taxon>Neoptera</taxon>
        <taxon>Paraneoptera</taxon>
        <taxon>Hemiptera</taxon>
        <taxon>Sternorrhyncha</taxon>
        <taxon>Aphidomorpha</taxon>
        <taxon>Aphidoidea</taxon>
        <taxon>Aphididae</taxon>
        <taxon>Sipha</taxon>
    </lineage>
</organism>
<feature type="transmembrane region" description="Helical" evidence="1">
    <location>
        <begin position="12"/>
        <end position="33"/>
    </location>
</feature>
<dbReference type="AlphaFoldDB" id="A0A2S2R0V1"/>
<keyword evidence="1" id="KW-0472">Membrane</keyword>
<keyword evidence="1" id="KW-1133">Transmembrane helix</keyword>
<feature type="transmembrane region" description="Helical" evidence="1">
    <location>
        <begin position="48"/>
        <end position="66"/>
    </location>
</feature>
<evidence type="ECO:0000313" key="2">
    <source>
        <dbReference type="EMBL" id="MBY83002.1"/>
    </source>
</evidence>
<protein>
    <submittedName>
        <fullName evidence="2">Uncharacterized protein</fullName>
    </submittedName>
</protein>
<evidence type="ECO:0000256" key="1">
    <source>
        <dbReference type="SAM" id="Phobius"/>
    </source>
</evidence>
<keyword evidence="1" id="KW-0812">Transmembrane</keyword>
<proteinExistence type="predicted"/>
<name>A0A2S2R0V1_9HEMI</name>
<reference evidence="2" key="1">
    <citation type="submission" date="2018-04" db="EMBL/GenBank/DDBJ databases">
        <title>Transcriptome assembly of Sipha flava.</title>
        <authorList>
            <person name="Scully E.D."/>
            <person name="Geib S.M."/>
            <person name="Palmer N.A."/>
            <person name="Koch K."/>
            <person name="Bradshaw J."/>
            <person name="Heng-Moss T."/>
            <person name="Sarath G."/>
        </authorList>
    </citation>
    <scope>NUCLEOTIDE SEQUENCE</scope>
</reference>
<dbReference type="EMBL" id="GGMS01013799">
    <property type="protein sequence ID" value="MBY83002.1"/>
    <property type="molecule type" value="Transcribed_RNA"/>
</dbReference>
<accession>A0A2S2R0V1</accession>
<sequence length="108" mass="12925">MAKGVINKMNKRVFVQFYYIFPVSFHSCILNAASTRYVVMSAQTNRQFYYVISSSFFFYFLWNFLIRTTYRMHLSGYRYTALCVFFLQNDANFEIKLLLPKRVCVCVL</sequence>